<evidence type="ECO:0000256" key="1">
    <source>
        <dbReference type="SAM" id="MobiDB-lite"/>
    </source>
</evidence>
<dbReference type="RefSeq" id="WP_203995406.1">
    <property type="nucleotide sequence ID" value="NZ_BOPG01000025.1"/>
</dbReference>
<proteinExistence type="predicted"/>
<keyword evidence="2" id="KW-1133">Transmembrane helix</keyword>
<sequence>MFDDLDSDGIDAAFAALRDRGPEPPFVPASTVRRRGRRRTHRRIALTGIAVVGAVSAAGALATGPIGDGRGAPAASATPTASVSVSGPQPSESAGKNRRSPPTPDATAFPDSLFLDVSDLPGFTHRADYGATSLNWPVILMCTGFSQDDYSSLPLAQTGRGFNYAPEAPNAANMGSGGPYASHRVVRFTADGATKVFANVDAFHTCRKKDGDRELARDIGGDQSRLFRLPPADRTDQRTRYLAFVRVGDLVAELDLYGVVDDAGARVLVEKAAQRLRS</sequence>
<feature type="region of interest" description="Disordered" evidence="1">
    <location>
        <begin position="70"/>
        <end position="110"/>
    </location>
</feature>
<reference evidence="3" key="1">
    <citation type="submission" date="2021-01" db="EMBL/GenBank/DDBJ databases">
        <title>Whole genome shotgun sequence of Virgisporangium aurantiacum NBRC 16421.</title>
        <authorList>
            <person name="Komaki H."/>
            <person name="Tamura T."/>
        </authorList>
    </citation>
    <scope>NUCLEOTIDE SEQUENCE</scope>
    <source>
        <strain evidence="3">NBRC 16421</strain>
    </source>
</reference>
<organism evidence="3 4">
    <name type="scientific">Virgisporangium aurantiacum</name>
    <dbReference type="NCBI Taxonomy" id="175570"/>
    <lineage>
        <taxon>Bacteria</taxon>
        <taxon>Bacillati</taxon>
        <taxon>Actinomycetota</taxon>
        <taxon>Actinomycetes</taxon>
        <taxon>Micromonosporales</taxon>
        <taxon>Micromonosporaceae</taxon>
        <taxon>Virgisporangium</taxon>
    </lineage>
</organism>
<accession>A0A8J4E251</accession>
<evidence type="ECO:0000313" key="4">
    <source>
        <dbReference type="Proteomes" id="UP000612585"/>
    </source>
</evidence>
<keyword evidence="4" id="KW-1185">Reference proteome</keyword>
<protein>
    <submittedName>
        <fullName evidence="3">Uncharacterized protein</fullName>
    </submittedName>
</protein>
<keyword evidence="2" id="KW-0812">Transmembrane</keyword>
<feature type="compositionally biased region" description="Low complexity" evidence="1">
    <location>
        <begin position="72"/>
        <end position="86"/>
    </location>
</feature>
<dbReference type="Proteomes" id="UP000612585">
    <property type="component" value="Unassembled WGS sequence"/>
</dbReference>
<gene>
    <name evidence="3" type="ORF">Vau01_041830</name>
</gene>
<keyword evidence="2" id="KW-0472">Membrane</keyword>
<comment type="caution">
    <text evidence="3">The sequence shown here is derived from an EMBL/GenBank/DDBJ whole genome shotgun (WGS) entry which is preliminary data.</text>
</comment>
<feature type="transmembrane region" description="Helical" evidence="2">
    <location>
        <begin position="44"/>
        <end position="62"/>
    </location>
</feature>
<evidence type="ECO:0000256" key="2">
    <source>
        <dbReference type="SAM" id="Phobius"/>
    </source>
</evidence>
<evidence type="ECO:0000313" key="3">
    <source>
        <dbReference type="EMBL" id="GIJ56667.1"/>
    </source>
</evidence>
<name>A0A8J4E251_9ACTN</name>
<dbReference type="AlphaFoldDB" id="A0A8J4E251"/>
<dbReference type="EMBL" id="BOPG01000025">
    <property type="protein sequence ID" value="GIJ56667.1"/>
    <property type="molecule type" value="Genomic_DNA"/>
</dbReference>
<feature type="region of interest" description="Disordered" evidence="1">
    <location>
        <begin position="17"/>
        <end position="40"/>
    </location>
</feature>